<dbReference type="InterPro" id="IPR013783">
    <property type="entry name" value="Ig-like_fold"/>
</dbReference>
<dbReference type="EMBL" id="WUYX01000026">
    <property type="protein sequence ID" value="MXV61872.1"/>
    <property type="molecule type" value="Genomic_DNA"/>
</dbReference>
<evidence type="ECO:0000313" key="2">
    <source>
        <dbReference type="EMBL" id="MXV61872.1"/>
    </source>
</evidence>
<feature type="region of interest" description="Disordered" evidence="1">
    <location>
        <begin position="1"/>
        <end position="43"/>
    </location>
</feature>
<keyword evidence="3" id="KW-1185">Reference proteome</keyword>
<organism evidence="2 3">
    <name type="scientific">Natronorubrum halalkaliphilum</name>
    <dbReference type="NCBI Taxonomy" id="2691917"/>
    <lineage>
        <taxon>Archaea</taxon>
        <taxon>Methanobacteriati</taxon>
        <taxon>Methanobacteriota</taxon>
        <taxon>Stenosarchaea group</taxon>
        <taxon>Halobacteria</taxon>
        <taxon>Halobacteriales</taxon>
        <taxon>Natrialbaceae</taxon>
        <taxon>Natronorubrum</taxon>
    </lineage>
</organism>
<proteinExistence type="predicted"/>
<reference evidence="2 3" key="1">
    <citation type="submission" date="2020-01" db="EMBL/GenBank/DDBJ databases">
        <title>Natronorubrum sp. JWXQ-INN 674 isolated from Inner Mongolia Autonomous Region of China.</title>
        <authorList>
            <person name="Xue Q."/>
        </authorList>
    </citation>
    <scope>NUCLEOTIDE SEQUENCE [LARGE SCALE GENOMIC DNA]</scope>
    <source>
        <strain evidence="2 3">JWXQ-INN-674</strain>
    </source>
</reference>
<evidence type="ECO:0000313" key="3">
    <source>
        <dbReference type="Proteomes" id="UP000434101"/>
    </source>
</evidence>
<feature type="compositionally biased region" description="Pro residues" evidence="1">
    <location>
        <begin position="1828"/>
        <end position="1837"/>
    </location>
</feature>
<feature type="compositionally biased region" description="Polar residues" evidence="1">
    <location>
        <begin position="1"/>
        <end position="36"/>
    </location>
</feature>
<gene>
    <name evidence="2" type="ORF">GS429_07345</name>
</gene>
<comment type="caution">
    <text evidence="2">The sequence shown here is derived from an EMBL/GenBank/DDBJ whole genome shotgun (WGS) entry which is preliminary data.</text>
</comment>
<dbReference type="Gene3D" id="2.60.40.10">
    <property type="entry name" value="Immunoglobulins"/>
    <property type="match status" value="1"/>
</dbReference>
<dbReference type="RefSeq" id="WP_160064125.1">
    <property type="nucleotide sequence ID" value="NZ_WUYX01000026.1"/>
</dbReference>
<sequence length="2113" mass="231608">MAEPNNSSIEDGTDNINTSDTNSQSASVSTLSANGSGTMGPVLRGEVTDLGGLDSTNVWFEYRKSGTTEWQRILNRPAISADGSFWDGPYGASHDDDYAHINEHIREGEAVSFTYYEAGSGADFQPYLRDEKYVADGRIDEIWSGNHKDVLPANEEVTVQVEYVGEEVRIYVNDSLEWTATDIHQESIYFSSYEYAGSSGESSLRLLDERKTTYSPDIFKNEIETGIDLEAGTEYEIRAVADNSSGDPVIFETGDPVEMVGATDLNTTGPTLHGNIELGALDEATVRFEYRESGDSEWSKTGWKSVSGSGEFAFAQPLASNTTYEIRAATEELTGEIVPIETEETVKTLNPTNADTMGPVLQGEVTDLGGLDSTNVWFEYRKSGTIGWQRILNGPAISADGSFWGEPYGASHDDDFVHINEQIREGESVSFTYYEAGSGADFQPHLRDKKHVADGGIDGIWGGDEKDVLSSNEEVVVQVEHVGDEVRIYVGDSLEWTATDIHQESIYFSSYEWSGSSEESSLRLLDERKTVDSPDTFENQIETGVDLEAGTEYDVRAVADGAPDNPITIEIGNPVGTVGATGLNTAGPTLNGDVEIGSLEEATAWFEYRESGDSSWEQTEQKTITESGEYSFVQPLASNTTYEIRAATKELTGEIVPIETGETVKTLNPTNADTLGPTLHGEVADLGGLDSANVWFEYRQSGTTEWQRILNGPAISADGSFWDGPYGASHDNDYVHINEEIREGEAVSFEYYEAGSGADFQPYLRDEKYIADNGINEIWSGDDKDVLSPNEEVVVQVEHVGDKVRIYVGDSLEWTATNIHQESIYFSSYEWSGSSGESSLRLLDEQKIVDSPDTFENQIETGVDLEAGTEYDIRAVTDNAPGEPVTFETGDPVETVGATGLNTTGPTLQGYIELGALDEAAVQFEYRESDDSEWSKTGWKPVSNSGGFAFAQPLASNTTYEIRAATEELTGEIVPIETGETVKTLNPTNANTLGPVLHGEVTDLGGLDSTNVWFEYRKSGTLGWEPLSYHKNISEMSADGDFWSSPSGWAHDGDYVHANDRIEEGESARYVYYEAGSGANFRPHLRSEEYVADGSIDSIWTGDHKNVMSDKETVTLRVEHTGDQVQIYIDDALEWTATGIEEEWVHFSSYEFRGSSGESSLRMLGEFQSVDTPDTFNTKIETGVDLDAGTEYEVRAVADGAPDDPITFETGNPVETVGATRLNTTGPTLNGDIELGSLEEATAWFEYRESGDSSWKQTERKTVTESGEYSFAQPLASNTTYEIRAAANELTGEIVTIETGETVKTLDATNTNTMGPVLHGEVTDLGGLNSANVWFEYRQAGNLDWEPLAYHKNTSEISADGDFWSSPNGWAHDGDYAHLNDRIEEGETARYAYFEAGSGANFRPHLRSEEYVADGSIDSTWSGSHKNIMNDEETVILRVEHDGDQVQIYVDDTLEWTAKGIEEEWVYFSSYEYSGSSGESSLRMLGELQSVDTPGTFNTEIETGVDLDAGTEFEVRAVADGAPDDPITIETGNPVETVGATMLNTSSSALTGNVSLGNLDETTVSFQYRETGNSEWTETSKKAVTESGEFTHTQDLKFDTEYEFRARAGNVISETLEHETVIDDQFFEAEITNTSENVRVGENISVEYRIENIGSSTGSQNISFEVDGTEKDVEKNIGLGENEIYESSFSYQTNTDDTPEVETTVATNNDTVSELISVYEPDEAFFSLSNIDSNEPVEPNDTLDVSVTISNDGELTESQVISLETEENNELVDSRFITLDGGESETITLQWENVIEGAQSKTMIVSSNDDSEIIEISIDNGGSGSQPSPLPLPPGESSPPSEGDSQADTPEFQLERISPESRTVILQAGDKENFRAKINGETSPTPIQSVFVNGDLVNESELDSSNIRYTHTFDDHGEHTVEYQLESEEHSDTTVWDVTAHSYRSMPIYSDQSSSEQLEIAGSTELLTFSFRNPDVNDQVISVEIIAELPDGLSISSTKDVSEGDAAIQARVGTVAPGQTESMRLSVQVHDESLRGEELEIPYEIRHYPEGNPDKSLTKSETSMQVTVGDAQEITDDSAADDGTTDDSTPGFSILVTLPVLYSVIRVMIYRQE</sequence>
<evidence type="ECO:0000256" key="1">
    <source>
        <dbReference type="SAM" id="MobiDB-lite"/>
    </source>
</evidence>
<dbReference type="Proteomes" id="UP000434101">
    <property type="component" value="Unassembled WGS sequence"/>
</dbReference>
<protein>
    <submittedName>
        <fullName evidence="2">Uncharacterized protein</fullName>
    </submittedName>
</protein>
<dbReference type="OrthoDB" id="18576at2157"/>
<name>A0A6B0VM74_9EURY</name>
<accession>A0A6B0VM74</accession>
<feature type="region of interest" description="Disordered" evidence="1">
    <location>
        <begin position="1817"/>
        <end position="1849"/>
    </location>
</feature>